<evidence type="ECO:0000256" key="2">
    <source>
        <dbReference type="ARBA" id="ARBA00023157"/>
    </source>
</evidence>
<dbReference type="InterPro" id="IPR032942">
    <property type="entry name" value="BPI/LBP/Plunc"/>
</dbReference>
<dbReference type="PANTHER" id="PTHR10504">
    <property type="entry name" value="BACTERICIDAL PERMEABILITY-INCREASING BPI PROTEIN-RELATED"/>
    <property type="match status" value="1"/>
</dbReference>
<dbReference type="InterPro" id="IPR017942">
    <property type="entry name" value="Lipid-bd_serum_glycop_N"/>
</dbReference>
<keyword evidence="2" id="KW-1015">Disulfide bond</keyword>
<evidence type="ECO:0000313" key="5">
    <source>
        <dbReference type="Proteomes" id="UP000887566"/>
    </source>
</evidence>
<feature type="chain" id="PRO_5037571344" evidence="3">
    <location>
        <begin position="27"/>
        <end position="355"/>
    </location>
</feature>
<dbReference type="InterPro" id="IPR001124">
    <property type="entry name" value="Lipid-bd_serum_glycop_C"/>
</dbReference>
<dbReference type="SMART" id="SM00328">
    <property type="entry name" value="BPI1"/>
    <property type="match status" value="1"/>
</dbReference>
<dbReference type="Gene3D" id="3.15.10.10">
    <property type="entry name" value="Bactericidal permeability-increasing protein, domain 1"/>
    <property type="match status" value="1"/>
</dbReference>
<dbReference type="Gene3D" id="3.15.20.10">
    <property type="entry name" value="Bactericidal permeability-increasing protein, domain 2"/>
    <property type="match status" value="1"/>
</dbReference>
<keyword evidence="5" id="KW-1185">Reference proteome</keyword>
<feature type="domain" description="Lipid-binding serum glycoprotein N-terminal" evidence="4">
    <location>
        <begin position="39"/>
        <end position="326"/>
    </location>
</feature>
<comment type="similarity">
    <text evidence="1">Belongs to the BPI/LBP/Plunc superfamily. BPI/LBP family.</text>
</comment>
<dbReference type="WBParaSite" id="PSAMB.scaffold1301size33269.g12296.t1">
    <property type="protein sequence ID" value="PSAMB.scaffold1301size33269.g12296.t1"/>
    <property type="gene ID" value="PSAMB.scaffold1301size33269.g12296"/>
</dbReference>
<accession>A0A914UXW4</accession>
<proteinExistence type="inferred from homology"/>
<evidence type="ECO:0000256" key="1">
    <source>
        <dbReference type="ARBA" id="ARBA00007292"/>
    </source>
</evidence>
<evidence type="ECO:0000256" key="3">
    <source>
        <dbReference type="SAM" id="SignalP"/>
    </source>
</evidence>
<organism evidence="5 6">
    <name type="scientific">Plectus sambesii</name>
    <dbReference type="NCBI Taxonomy" id="2011161"/>
    <lineage>
        <taxon>Eukaryota</taxon>
        <taxon>Metazoa</taxon>
        <taxon>Ecdysozoa</taxon>
        <taxon>Nematoda</taxon>
        <taxon>Chromadorea</taxon>
        <taxon>Plectida</taxon>
        <taxon>Plectina</taxon>
        <taxon>Plectoidea</taxon>
        <taxon>Plectidae</taxon>
        <taxon>Plectus</taxon>
    </lineage>
</organism>
<dbReference type="InterPro" id="IPR017943">
    <property type="entry name" value="Bactericidal_perm-incr_a/b_dom"/>
</dbReference>
<name>A0A914UXW4_9BILA</name>
<dbReference type="Pfam" id="PF02886">
    <property type="entry name" value="LBP_BPI_CETP_C"/>
    <property type="match status" value="1"/>
</dbReference>
<dbReference type="AlphaFoldDB" id="A0A914UXW4"/>
<dbReference type="PANTHER" id="PTHR10504:SF131">
    <property type="entry name" value="BPI2 DOMAIN-CONTAINING PROTEIN"/>
    <property type="match status" value="1"/>
</dbReference>
<dbReference type="Proteomes" id="UP000887566">
    <property type="component" value="Unplaced"/>
</dbReference>
<dbReference type="GO" id="GO:0008289">
    <property type="term" value="F:lipid binding"/>
    <property type="evidence" value="ECO:0007669"/>
    <property type="project" value="InterPro"/>
</dbReference>
<reference evidence="6" key="1">
    <citation type="submission" date="2022-11" db="UniProtKB">
        <authorList>
            <consortium name="WormBaseParasite"/>
        </authorList>
    </citation>
    <scope>IDENTIFICATION</scope>
</reference>
<sequence length="355" mass="38732">MNAALLMMVSAFFVTLQITATPKIRACRDVATNPGTLLRLTKKGLDYGTEIGSKLLETFVRETTIQDYDSDEGDLKYNIKNLKLTQFSMPVLTNELVSPSSLKLKSNGGSAAIRGDCQAKKKILFFWVDVGGWFEASISNVGLDIQMQLANSALGKPQISNVGCSADIGNFNFKIHDAGIVGWFVNLFHDMIKKELKNKVQEQVCEQIKQFGIVHIKTSTHPAIQFKPGQVNLIADVIAELTFANTTIFSFNVHGDFDVKSKEITSADSILRAKATINDLKVTSVQTTISDLGPVGDVLAPLVQVGKPIAEELLNDFGQKGFPLPPWNGVQLKNIDISLLPRTLAIACDIAYTGV</sequence>
<dbReference type="SUPFAM" id="SSF55394">
    <property type="entry name" value="Bactericidal permeability-increasing protein, BPI"/>
    <property type="match status" value="2"/>
</dbReference>
<feature type="signal peptide" evidence="3">
    <location>
        <begin position="1"/>
        <end position="26"/>
    </location>
</feature>
<evidence type="ECO:0000259" key="4">
    <source>
        <dbReference type="SMART" id="SM00328"/>
    </source>
</evidence>
<evidence type="ECO:0000313" key="6">
    <source>
        <dbReference type="WBParaSite" id="PSAMB.scaffold1301size33269.g12296.t1"/>
    </source>
</evidence>
<dbReference type="Pfam" id="PF01273">
    <property type="entry name" value="LBP_BPI_CETP"/>
    <property type="match status" value="1"/>
</dbReference>
<protein>
    <submittedName>
        <fullName evidence="6">Lipid-binding serum glycoprotein N-terminal domain-containing protein</fullName>
    </submittedName>
</protein>
<keyword evidence="3" id="KW-0732">Signal</keyword>